<dbReference type="Gene3D" id="1.10.4030.10">
    <property type="entry name" value="Porin chaperone SurA, peptide-binding domain"/>
    <property type="match status" value="1"/>
</dbReference>
<proteinExistence type="predicted"/>
<comment type="caution">
    <text evidence="3">The sequence shown here is derived from an EMBL/GenBank/DDBJ whole genome shotgun (WGS) entry which is preliminary data.</text>
</comment>
<feature type="region of interest" description="Disordered" evidence="1">
    <location>
        <begin position="328"/>
        <end position="474"/>
    </location>
</feature>
<gene>
    <name evidence="3" type="ORF">ENS64_03035</name>
</gene>
<keyword evidence="2" id="KW-0812">Transmembrane</keyword>
<keyword evidence="2" id="KW-1133">Transmembrane helix</keyword>
<protein>
    <recommendedName>
        <fullName evidence="4">PpiC domain-containing protein</fullName>
    </recommendedName>
</protein>
<sequence length="826" mass="91064">MRGSPFEVFRRNQRQLMVVLTGLAMFSFIFLDVATMRQGGTPVSTAVIVVAVICAGGLWLIGAPRGKGMEFALWGALVGAVVGFVAFTRQSSTAVAQTSIGNFSRNDLQRLAQRRGTANRFVSMASKGSAPLFGGVDDKSLVLRALLLSEAKRRGVKISDDGVNEFIQKITANRLSLPDYKRILSDLGLPEADLFDVLREELAAQLVLQMDLPPQRRFGSGAPQTPLSYWKQFQMLNLKQSLDVVEIPVAAFVPQVPEPKDDELVRLFDMYKNQLPTSDGKPGFLRDRRVQLAYLAADFESFEKLAGEPTDAEIAAYYEEHKERYRVLPELPGGTTSRSDEPLSPEFAEDQPPVSALQPANPPARSETPQTPPPPALPEDNGAGACDGPEAAGTSQSESANTSQPESANTSQPESVGASQSEGAEPPAKPSADDAPKSTPQVPEQRTEQLTLPPPVGRGDSLPGQPPAPSEPKYRELDDALKLEIRDAILRQKAFARMAEAADRALEEMTKLAEDYLNAAGKEDPTALAERLSKQLQAYAEKHHLQYVETKPMTQKELQANADEPIGSAFEPSSNPFGRSATVANEVFANDVLYYPRRADSFLGKSYAYWKIADTPARVPEFKEVKSEVGEAWKFDKARLLAQQRAEQLADLARNSGKPLGEALVGQTVTGAADAEVLTVKQTPKFSWLSVPRNVPFQFNQSFFMPQISLVDGVKQPGNDFMEIVFEQLGPGEIGVAPNQPRSEFYVVQVRERDAAMTPEGDDLALRAFQQQFLREGREEFRNPAYDVLAQIPLAELQRRWQEDFEKRFNVVWNEEAADERRAREP</sequence>
<evidence type="ECO:0008006" key="4">
    <source>
        <dbReference type="Google" id="ProtNLM"/>
    </source>
</evidence>
<dbReference type="AlphaFoldDB" id="A0A7C4QPU2"/>
<feature type="transmembrane region" description="Helical" evidence="2">
    <location>
        <begin position="68"/>
        <end position="87"/>
    </location>
</feature>
<reference evidence="3" key="1">
    <citation type="journal article" date="2020" name="mSystems">
        <title>Genome- and Community-Level Interaction Insights into Carbon Utilization and Element Cycling Functions of Hydrothermarchaeota in Hydrothermal Sediment.</title>
        <authorList>
            <person name="Zhou Z."/>
            <person name="Liu Y."/>
            <person name="Xu W."/>
            <person name="Pan J."/>
            <person name="Luo Z.H."/>
            <person name="Li M."/>
        </authorList>
    </citation>
    <scope>NUCLEOTIDE SEQUENCE [LARGE SCALE GENOMIC DNA]</scope>
    <source>
        <strain evidence="3">SpSt-508</strain>
    </source>
</reference>
<dbReference type="InterPro" id="IPR027304">
    <property type="entry name" value="Trigger_fact/SurA_dom_sf"/>
</dbReference>
<feature type="compositionally biased region" description="Polar residues" evidence="1">
    <location>
        <begin position="439"/>
        <end position="450"/>
    </location>
</feature>
<dbReference type="SUPFAM" id="SSF109998">
    <property type="entry name" value="Triger factor/SurA peptide-binding domain-like"/>
    <property type="match status" value="1"/>
</dbReference>
<dbReference type="EMBL" id="DSVQ01000006">
    <property type="protein sequence ID" value="HGT38229.1"/>
    <property type="molecule type" value="Genomic_DNA"/>
</dbReference>
<feature type="transmembrane region" description="Helical" evidence="2">
    <location>
        <begin position="16"/>
        <end position="36"/>
    </location>
</feature>
<feature type="transmembrane region" description="Helical" evidence="2">
    <location>
        <begin position="42"/>
        <end position="61"/>
    </location>
</feature>
<name>A0A7C4QPU2_9PLAN</name>
<evidence type="ECO:0000313" key="3">
    <source>
        <dbReference type="EMBL" id="HGT38229.1"/>
    </source>
</evidence>
<evidence type="ECO:0000256" key="2">
    <source>
        <dbReference type="SAM" id="Phobius"/>
    </source>
</evidence>
<feature type="compositionally biased region" description="Polar residues" evidence="1">
    <location>
        <begin position="393"/>
        <end position="422"/>
    </location>
</feature>
<keyword evidence="2" id="KW-0472">Membrane</keyword>
<evidence type="ECO:0000256" key="1">
    <source>
        <dbReference type="SAM" id="MobiDB-lite"/>
    </source>
</evidence>
<organism evidence="3">
    <name type="scientific">Schlesneria paludicola</name>
    <dbReference type="NCBI Taxonomy" id="360056"/>
    <lineage>
        <taxon>Bacteria</taxon>
        <taxon>Pseudomonadati</taxon>
        <taxon>Planctomycetota</taxon>
        <taxon>Planctomycetia</taxon>
        <taxon>Planctomycetales</taxon>
        <taxon>Planctomycetaceae</taxon>
        <taxon>Schlesneria</taxon>
    </lineage>
</organism>
<accession>A0A7C4QPU2</accession>